<keyword evidence="3" id="KW-1185">Reference proteome</keyword>
<evidence type="ECO:0000256" key="1">
    <source>
        <dbReference type="SAM" id="MobiDB-lite"/>
    </source>
</evidence>
<sequence length="120" mass="12545">MRWSTKKAATDAATTGRSQLWNPYSTSGGPSAHSSARHPASLPSSHAVTRPNGASSTADQSRNSASVSAKTAPAQMSTPVSTGYSSVPPTSCPSAVMSPWTYGKTWLSTSLPSQRNWMSE</sequence>
<evidence type="ECO:0000313" key="2">
    <source>
        <dbReference type="EMBL" id="GAA1250385.1"/>
    </source>
</evidence>
<organism evidence="2 3">
    <name type="scientific">Prauserella halophila</name>
    <dbReference type="NCBI Taxonomy" id="185641"/>
    <lineage>
        <taxon>Bacteria</taxon>
        <taxon>Bacillati</taxon>
        <taxon>Actinomycetota</taxon>
        <taxon>Actinomycetes</taxon>
        <taxon>Pseudonocardiales</taxon>
        <taxon>Pseudonocardiaceae</taxon>
        <taxon>Prauserella</taxon>
    </lineage>
</organism>
<evidence type="ECO:0000313" key="3">
    <source>
        <dbReference type="Proteomes" id="UP001500653"/>
    </source>
</evidence>
<feature type="compositionally biased region" description="Polar residues" evidence="1">
    <location>
        <begin position="16"/>
        <end position="29"/>
    </location>
</feature>
<dbReference type="EMBL" id="BAAALN010000018">
    <property type="protein sequence ID" value="GAA1250385.1"/>
    <property type="molecule type" value="Genomic_DNA"/>
</dbReference>
<name>A0ABN1WH96_9PSEU</name>
<comment type="caution">
    <text evidence="2">The sequence shown here is derived from an EMBL/GenBank/DDBJ whole genome shotgun (WGS) entry which is preliminary data.</text>
</comment>
<accession>A0ABN1WH96</accession>
<feature type="region of interest" description="Disordered" evidence="1">
    <location>
        <begin position="1"/>
        <end position="90"/>
    </location>
</feature>
<reference evidence="2 3" key="1">
    <citation type="journal article" date="2019" name="Int. J. Syst. Evol. Microbiol.">
        <title>The Global Catalogue of Microorganisms (GCM) 10K type strain sequencing project: providing services to taxonomists for standard genome sequencing and annotation.</title>
        <authorList>
            <consortium name="The Broad Institute Genomics Platform"/>
            <consortium name="The Broad Institute Genome Sequencing Center for Infectious Disease"/>
            <person name="Wu L."/>
            <person name="Ma J."/>
        </authorList>
    </citation>
    <scope>NUCLEOTIDE SEQUENCE [LARGE SCALE GENOMIC DNA]</scope>
    <source>
        <strain evidence="2 3">JCM 13023</strain>
    </source>
</reference>
<proteinExistence type="predicted"/>
<feature type="compositionally biased region" description="Low complexity" evidence="1">
    <location>
        <begin position="30"/>
        <end position="47"/>
    </location>
</feature>
<dbReference type="Proteomes" id="UP001500653">
    <property type="component" value="Unassembled WGS sequence"/>
</dbReference>
<gene>
    <name evidence="2" type="ORF">GCM10009676_41320</name>
</gene>
<feature type="compositionally biased region" description="Low complexity" evidence="1">
    <location>
        <begin position="1"/>
        <end position="15"/>
    </location>
</feature>
<protein>
    <submittedName>
        <fullName evidence="2">Uncharacterized protein</fullName>
    </submittedName>
</protein>
<feature type="compositionally biased region" description="Polar residues" evidence="1">
    <location>
        <begin position="52"/>
        <end position="90"/>
    </location>
</feature>